<dbReference type="InterPro" id="IPR006029">
    <property type="entry name" value="Neurotrans-gated_channel_TM"/>
</dbReference>
<dbReference type="InterPro" id="IPR038050">
    <property type="entry name" value="Neuro_actylchol_rec"/>
</dbReference>
<feature type="domain" description="Neurotransmitter-gated ion-channel transmembrane" evidence="7">
    <location>
        <begin position="243"/>
        <end position="336"/>
    </location>
</feature>
<dbReference type="SUPFAM" id="SSF90112">
    <property type="entry name" value="Neurotransmitter-gated ion-channel transmembrane pore"/>
    <property type="match status" value="1"/>
</dbReference>
<dbReference type="Gene3D" id="1.20.58.390">
    <property type="entry name" value="Neurotransmitter-gated ion-channel transmembrane domain"/>
    <property type="match status" value="1"/>
</dbReference>
<dbReference type="Gene3D" id="2.70.170.10">
    <property type="entry name" value="Neurotransmitter-gated ion-channel ligand-binding domain"/>
    <property type="match status" value="1"/>
</dbReference>
<keyword evidence="8" id="KW-1185">Reference proteome</keyword>
<keyword evidence="4 5" id="KW-0472">Membrane</keyword>
<evidence type="ECO:0000259" key="7">
    <source>
        <dbReference type="Pfam" id="PF02932"/>
    </source>
</evidence>
<dbReference type="CDD" id="cd18989">
    <property type="entry name" value="LGIC_ECD_cation"/>
    <property type="match status" value="1"/>
</dbReference>
<protein>
    <submittedName>
        <fullName evidence="9">Neur_chan_LBD domain-containing protein</fullName>
    </submittedName>
</protein>
<feature type="transmembrane region" description="Helical" evidence="5">
    <location>
        <begin position="272"/>
        <end position="293"/>
    </location>
</feature>
<reference evidence="9" key="1">
    <citation type="submission" date="2020-12" db="UniProtKB">
        <authorList>
            <consortium name="WormBaseParasite"/>
        </authorList>
    </citation>
    <scope>IDENTIFICATION</scope>
    <source>
        <strain evidence="9">MHco3</strain>
    </source>
</reference>
<dbReference type="GO" id="GO:0004888">
    <property type="term" value="F:transmembrane signaling receptor activity"/>
    <property type="evidence" value="ECO:0007669"/>
    <property type="project" value="InterPro"/>
</dbReference>
<dbReference type="InterPro" id="IPR006201">
    <property type="entry name" value="Neur_channel"/>
</dbReference>
<dbReference type="PROSITE" id="PS00236">
    <property type="entry name" value="NEUROTR_ION_CHANNEL"/>
    <property type="match status" value="1"/>
</dbReference>
<dbReference type="FunFam" id="2.70.170.10:FF:000027">
    <property type="entry name" value="Ligand-Gated ion Channel"/>
    <property type="match status" value="1"/>
</dbReference>
<evidence type="ECO:0000313" key="8">
    <source>
        <dbReference type="Proteomes" id="UP000025227"/>
    </source>
</evidence>
<dbReference type="PANTHER" id="PTHR18945">
    <property type="entry name" value="NEUROTRANSMITTER GATED ION CHANNEL"/>
    <property type="match status" value="1"/>
</dbReference>
<feature type="transmembrane region" description="Helical" evidence="5">
    <location>
        <begin position="238"/>
        <end position="260"/>
    </location>
</feature>
<feature type="chain" id="PRO_5029933795" evidence="5">
    <location>
        <begin position="23"/>
        <end position="435"/>
    </location>
</feature>
<dbReference type="Pfam" id="PF02931">
    <property type="entry name" value="Neur_chan_LBD"/>
    <property type="match status" value="1"/>
</dbReference>
<dbReference type="OrthoDB" id="5840577at2759"/>
<feature type="transmembrane region" description="Helical" evidence="5">
    <location>
        <begin position="305"/>
        <end position="326"/>
    </location>
</feature>
<dbReference type="InterPro" id="IPR036734">
    <property type="entry name" value="Neur_chan_lig-bd_sf"/>
</dbReference>
<keyword evidence="5" id="KW-0407">Ion channel</keyword>
<evidence type="ECO:0000256" key="4">
    <source>
        <dbReference type="ARBA" id="ARBA00023136"/>
    </source>
</evidence>
<comment type="similarity">
    <text evidence="5">Belongs to the ligand-gated ion channel (TC 1.A.9) family.</text>
</comment>
<dbReference type="InterPro" id="IPR036719">
    <property type="entry name" value="Neuro-gated_channel_TM_sf"/>
</dbReference>
<keyword evidence="3 5" id="KW-1133">Transmembrane helix</keyword>
<dbReference type="FunFam" id="1.20.58.390:FF:000090">
    <property type="entry name" value="Ligand-Gated ion Channel"/>
    <property type="match status" value="1"/>
</dbReference>
<dbReference type="GO" id="GO:0016020">
    <property type="term" value="C:membrane"/>
    <property type="evidence" value="ECO:0007669"/>
    <property type="project" value="UniProtKB-SubCell"/>
</dbReference>
<keyword evidence="2 5" id="KW-0812">Transmembrane</keyword>
<dbReference type="Pfam" id="PF02932">
    <property type="entry name" value="Neur_chan_memb"/>
    <property type="match status" value="1"/>
</dbReference>
<organism evidence="8 9">
    <name type="scientific">Haemonchus contortus</name>
    <name type="common">Barber pole worm</name>
    <dbReference type="NCBI Taxonomy" id="6289"/>
    <lineage>
        <taxon>Eukaryota</taxon>
        <taxon>Metazoa</taxon>
        <taxon>Ecdysozoa</taxon>
        <taxon>Nematoda</taxon>
        <taxon>Chromadorea</taxon>
        <taxon>Rhabditida</taxon>
        <taxon>Rhabditina</taxon>
        <taxon>Rhabditomorpha</taxon>
        <taxon>Strongyloidea</taxon>
        <taxon>Trichostrongylidae</taxon>
        <taxon>Haemonchus</taxon>
    </lineage>
</organism>
<evidence type="ECO:0000256" key="5">
    <source>
        <dbReference type="RuleBase" id="RU000687"/>
    </source>
</evidence>
<evidence type="ECO:0000256" key="2">
    <source>
        <dbReference type="ARBA" id="ARBA00022692"/>
    </source>
</evidence>
<dbReference type="OMA" id="YIHEEEV"/>
<dbReference type="InterPro" id="IPR018000">
    <property type="entry name" value="Neurotransmitter_ion_chnl_CS"/>
</dbReference>
<dbReference type="SUPFAM" id="SSF63712">
    <property type="entry name" value="Nicotinic receptor ligand binding domain-like"/>
    <property type="match status" value="1"/>
</dbReference>
<dbReference type="AlphaFoldDB" id="A0A7I4YBI4"/>
<feature type="domain" description="Neurotransmitter-gated ion-channel ligand-binding" evidence="6">
    <location>
        <begin position="30"/>
        <end position="236"/>
    </location>
</feature>
<dbReference type="Proteomes" id="UP000025227">
    <property type="component" value="Unplaced"/>
</dbReference>
<evidence type="ECO:0000256" key="3">
    <source>
        <dbReference type="ARBA" id="ARBA00022989"/>
    </source>
</evidence>
<evidence type="ECO:0000256" key="1">
    <source>
        <dbReference type="ARBA" id="ARBA00004141"/>
    </source>
</evidence>
<dbReference type="InterPro" id="IPR006202">
    <property type="entry name" value="Neur_chan_lig-bd"/>
</dbReference>
<proteinExistence type="inferred from homology"/>
<evidence type="ECO:0000259" key="6">
    <source>
        <dbReference type="Pfam" id="PF02931"/>
    </source>
</evidence>
<feature type="signal peptide" evidence="5">
    <location>
        <begin position="1"/>
        <end position="22"/>
    </location>
</feature>
<feature type="transmembrane region" description="Helical" evidence="5">
    <location>
        <begin position="415"/>
        <end position="432"/>
    </location>
</feature>
<dbReference type="PRINTS" id="PR00252">
    <property type="entry name" value="NRIONCHANNEL"/>
</dbReference>
<dbReference type="CDD" id="cd19051">
    <property type="entry name" value="LGIC_TM_cation"/>
    <property type="match status" value="1"/>
</dbReference>
<dbReference type="WBParaSite" id="HCON_00070570-00001">
    <property type="protein sequence ID" value="HCON_00070570-00001"/>
    <property type="gene ID" value="HCON_00070570"/>
</dbReference>
<name>A0A7I4YBI4_HAECO</name>
<accession>A0A7I4YBI4</accession>
<evidence type="ECO:0000313" key="9">
    <source>
        <dbReference type="WBParaSite" id="HCON_00070570-00001"/>
    </source>
</evidence>
<keyword evidence="5" id="KW-0813">Transport</keyword>
<keyword evidence="5" id="KW-0732">Signal</keyword>
<sequence>MLSTCQGMLLWLFIVLSQTGQGAKSQVSLLIRHLLDSGYNANDRPVFSENETVNLTISANGLSLLRMDQAEETATFAAEFILEWKDAFLKWNPIEHGGQTRVKIKEIQVWRPDVTVSSSIAKEVLLEASERYLDVFYDGTVRMSVYAVYRNLCNMKVDNFPYDSQICMIDIGPWSYTDEEVHSIPGESIEAARDGFEGNSEWDFVSLTASEKYSTDSDANFHFTEARFQLFVSRRPQFYVWVLLIPTFVITTVSICGLFIPTNSLGDREEKVNLGLTTLLSSAVILEIVANSMPKASAFPLLGNFILAEIFVVAAGVLCSVVTLTLHHRANTRRWRPKQWMLRILGMTGSNKFIAKKCDRMKRTKTGALSNEVDNAPWMTDFMSSLRSLLDYIHEEEVDHLREIAWLKLFDRLDFLLLIVFLIINCIVTATICSP</sequence>
<comment type="subcellular location">
    <subcellularLocation>
        <location evidence="1">Membrane</location>
        <topology evidence="1">Multi-pass membrane protein</topology>
    </subcellularLocation>
</comment>
<keyword evidence="5" id="KW-0406">Ion transport</keyword>
<dbReference type="GO" id="GO:0005230">
    <property type="term" value="F:extracellular ligand-gated monoatomic ion channel activity"/>
    <property type="evidence" value="ECO:0007669"/>
    <property type="project" value="InterPro"/>
</dbReference>